<proteinExistence type="predicted"/>
<reference evidence="2" key="1">
    <citation type="journal article" date="2003" name="Chem. Biol.">
        <title>The biosynthetic gene cluster for the beta-lactam carbapenem thienamycin in Streptomyces cattleya.</title>
        <authorList>
            <person name="Nunez L.E."/>
            <person name="Mendez C."/>
            <person name="Brana A.F."/>
            <person name="Blanco G."/>
            <person name="Salas J.A."/>
        </authorList>
    </citation>
    <scope>NUCLEOTIDE SEQUENCE</scope>
</reference>
<accession>Q83XN0</accession>
<keyword evidence="1" id="KW-0472">Membrane</keyword>
<evidence type="ECO:0000313" key="2">
    <source>
        <dbReference type="EMBL" id="CAD18992.1"/>
    </source>
</evidence>
<name>Q83XN0_STRCT</name>
<evidence type="ECO:0000256" key="1">
    <source>
        <dbReference type="SAM" id="Phobius"/>
    </source>
</evidence>
<dbReference type="AlphaFoldDB" id="Q83XN0"/>
<sequence length="62" mass="6817">MNTLAWWLRLTVLAVAGGAVALLVQHWTDGRPWPEAGVPAALLVVVALLMGVVSRRSRRDLW</sequence>
<protein>
    <submittedName>
        <fullName evidence="2">Uncharacterized protein</fullName>
    </submittedName>
</protein>
<feature type="transmembrane region" description="Helical" evidence="1">
    <location>
        <begin position="37"/>
        <end position="54"/>
    </location>
</feature>
<organism evidence="2">
    <name type="scientific">Streptantibioticus cattleyicolor</name>
    <name type="common">Streptomyces cattleya</name>
    <dbReference type="NCBI Taxonomy" id="29303"/>
    <lineage>
        <taxon>Bacteria</taxon>
        <taxon>Bacillati</taxon>
        <taxon>Actinomycetota</taxon>
        <taxon>Actinomycetes</taxon>
        <taxon>Kitasatosporales</taxon>
        <taxon>Streptomycetaceae</taxon>
        <taxon>Streptantibioticus</taxon>
    </lineage>
</organism>
<dbReference type="EMBL" id="AJ421798">
    <property type="protein sequence ID" value="CAD18992.1"/>
    <property type="molecule type" value="Genomic_DNA"/>
</dbReference>
<keyword evidence="1" id="KW-1133">Transmembrane helix</keyword>
<keyword evidence="1" id="KW-0812">Transmembrane</keyword>